<accession>W4QV84</accession>
<dbReference type="GO" id="GO:0016787">
    <property type="term" value="F:hydrolase activity"/>
    <property type="evidence" value="ECO:0007669"/>
    <property type="project" value="UniProtKB-KW"/>
</dbReference>
<keyword evidence="3" id="KW-0378">Hydrolase</keyword>
<evidence type="ECO:0000313" key="8">
    <source>
        <dbReference type="Proteomes" id="UP000018896"/>
    </source>
</evidence>
<reference evidence="7 8" key="1">
    <citation type="journal article" date="2014" name="Genome Announc.">
        <title>Draft Genome Sequences of Three Alkaliphilic Bacillus Strains, Bacillus wakoensis JCM 9140T, Bacillus akibai JCM 9157T, and Bacillus hemicellulosilyticus JCM 9152T.</title>
        <authorList>
            <person name="Yuki M."/>
            <person name="Oshima K."/>
            <person name="Suda W."/>
            <person name="Oshida Y."/>
            <person name="Kitamura K."/>
            <person name="Iida T."/>
            <person name="Hattori M."/>
            <person name="Ohkuma M."/>
        </authorList>
    </citation>
    <scope>NUCLEOTIDE SEQUENCE [LARGE SCALE GENOMIC DNA]</scope>
    <source>
        <strain evidence="7 8">JCM 9157</strain>
    </source>
</reference>
<name>W4QV84_HALA3</name>
<dbReference type="SUPFAM" id="SSF50199">
    <property type="entry name" value="Staphylococcal nuclease"/>
    <property type="match status" value="1"/>
</dbReference>
<dbReference type="AlphaFoldDB" id="W4QV84"/>
<dbReference type="GO" id="GO:0004519">
    <property type="term" value="F:endonuclease activity"/>
    <property type="evidence" value="ECO:0007669"/>
    <property type="project" value="UniProtKB-KW"/>
</dbReference>
<evidence type="ECO:0000313" key="7">
    <source>
        <dbReference type="EMBL" id="GAE35249.1"/>
    </source>
</evidence>
<evidence type="ECO:0000256" key="3">
    <source>
        <dbReference type="ARBA" id="ARBA00022801"/>
    </source>
</evidence>
<dbReference type="STRING" id="1236973.JCM9157_2348"/>
<gene>
    <name evidence="7" type="ORF">JCM9157_2348</name>
</gene>
<dbReference type="EMBL" id="BAUV01000016">
    <property type="protein sequence ID" value="GAE35249.1"/>
    <property type="molecule type" value="Genomic_DNA"/>
</dbReference>
<dbReference type="InterPro" id="IPR002071">
    <property type="entry name" value="Thermonucl_AS"/>
</dbReference>
<dbReference type="Gene3D" id="2.40.50.90">
    <property type="match status" value="1"/>
</dbReference>
<dbReference type="InterPro" id="IPR035437">
    <property type="entry name" value="SNase_OB-fold_sf"/>
</dbReference>
<dbReference type="PROSITE" id="PS01284">
    <property type="entry name" value="TNASE_2"/>
    <property type="match status" value="1"/>
</dbReference>
<evidence type="ECO:0000256" key="2">
    <source>
        <dbReference type="ARBA" id="ARBA00022759"/>
    </source>
</evidence>
<feature type="signal peptide" evidence="5">
    <location>
        <begin position="1"/>
        <end position="19"/>
    </location>
</feature>
<dbReference type="Proteomes" id="UP000018896">
    <property type="component" value="Unassembled WGS sequence"/>
</dbReference>
<dbReference type="PROSITE" id="PS01123">
    <property type="entry name" value="TNASE_1"/>
    <property type="match status" value="1"/>
</dbReference>
<feature type="domain" description="TNase-like" evidence="6">
    <location>
        <begin position="64"/>
        <end position="154"/>
    </location>
</feature>
<evidence type="ECO:0000256" key="5">
    <source>
        <dbReference type="SAM" id="SignalP"/>
    </source>
</evidence>
<dbReference type="SMART" id="SM00318">
    <property type="entry name" value="SNc"/>
    <property type="match status" value="1"/>
</dbReference>
<protein>
    <submittedName>
        <fullName evidence="7">Staphylococcus nuclease domain</fullName>
    </submittedName>
</protein>
<dbReference type="eggNOG" id="COG1525">
    <property type="taxonomic scope" value="Bacteria"/>
</dbReference>
<proteinExistence type="predicted"/>
<feature type="chain" id="PRO_5039089243" evidence="5">
    <location>
        <begin position="20"/>
        <end position="154"/>
    </location>
</feature>
<dbReference type="PROSITE" id="PS51257">
    <property type="entry name" value="PROKAR_LIPOPROTEIN"/>
    <property type="match status" value="1"/>
</dbReference>
<dbReference type="InterPro" id="IPR016071">
    <property type="entry name" value="Staphylococal_nuclease_OB-fold"/>
</dbReference>
<evidence type="ECO:0000259" key="6">
    <source>
        <dbReference type="PROSITE" id="PS50830"/>
    </source>
</evidence>
<dbReference type="Pfam" id="PF00565">
    <property type="entry name" value="SNase"/>
    <property type="match status" value="1"/>
</dbReference>
<dbReference type="GO" id="GO:0003676">
    <property type="term" value="F:nucleic acid binding"/>
    <property type="evidence" value="ECO:0007669"/>
    <property type="project" value="InterPro"/>
</dbReference>
<feature type="region of interest" description="Disordered" evidence="4">
    <location>
        <begin position="42"/>
        <end position="62"/>
    </location>
</feature>
<keyword evidence="5" id="KW-0732">Signal</keyword>
<sequence>MKKLIVLNLFLLAVLFLVACTNDPSTDENKEDILIETSSAVETDEVEVDEQEHKEESPEESNGTFIQATVVRVVDGDTVIVKLPNNTEERVRLLLIDTPESVHPTKPVQPFGLEASEFAKELMYPGKTVELELDIIERDRYGRLLAYVWIGERC</sequence>
<keyword evidence="8" id="KW-1185">Reference proteome</keyword>
<dbReference type="PROSITE" id="PS50830">
    <property type="entry name" value="TNASE_3"/>
    <property type="match status" value="1"/>
</dbReference>
<comment type="caution">
    <text evidence="7">The sequence shown here is derived from an EMBL/GenBank/DDBJ whole genome shotgun (WGS) entry which is preliminary data.</text>
</comment>
<organism evidence="7 8">
    <name type="scientific">Halalkalibacter akibai (strain ATCC 43226 / DSM 21942 / CIP 109018 / JCM 9157 / 1139)</name>
    <name type="common">Bacillus akibai</name>
    <dbReference type="NCBI Taxonomy" id="1236973"/>
    <lineage>
        <taxon>Bacteria</taxon>
        <taxon>Bacillati</taxon>
        <taxon>Bacillota</taxon>
        <taxon>Bacilli</taxon>
        <taxon>Bacillales</taxon>
        <taxon>Bacillaceae</taxon>
        <taxon>Halalkalibacter</taxon>
    </lineage>
</organism>
<dbReference type="PANTHER" id="PTHR12302:SF3">
    <property type="entry name" value="SERINE_THREONINE-PROTEIN KINASE 31"/>
    <property type="match status" value="1"/>
</dbReference>
<evidence type="ECO:0000256" key="4">
    <source>
        <dbReference type="SAM" id="MobiDB-lite"/>
    </source>
</evidence>
<keyword evidence="2" id="KW-0255">Endonuclease</keyword>
<evidence type="ECO:0000256" key="1">
    <source>
        <dbReference type="ARBA" id="ARBA00022722"/>
    </source>
</evidence>
<dbReference type="PANTHER" id="PTHR12302">
    <property type="entry name" value="EBNA2 BINDING PROTEIN P100"/>
    <property type="match status" value="1"/>
</dbReference>
<keyword evidence="1" id="KW-0540">Nuclease</keyword>